<name>A0ACB8YTI2_9ASTR</name>
<accession>A0ACB8YTI2</accession>
<reference evidence="2" key="1">
    <citation type="journal article" date="2022" name="Mol. Ecol. Resour.">
        <title>The genomes of chicory, endive, great burdock and yacon provide insights into Asteraceae palaeo-polyploidization history and plant inulin production.</title>
        <authorList>
            <person name="Fan W."/>
            <person name="Wang S."/>
            <person name="Wang H."/>
            <person name="Wang A."/>
            <person name="Jiang F."/>
            <person name="Liu H."/>
            <person name="Zhao H."/>
            <person name="Xu D."/>
            <person name="Zhang Y."/>
        </authorList>
    </citation>
    <scope>NUCLEOTIDE SEQUENCE [LARGE SCALE GENOMIC DNA]</scope>
    <source>
        <strain evidence="2">cv. Yunnan</strain>
    </source>
</reference>
<sequence length="233" mass="26809">MNVNMRGLGRGMVQHAHTTPCFGEAGEVMAFLKKPGTGRRGEGDFIMRKIDRLRVGMKTQKETGNIEDPYKKSENKIWWVTRTKGLIKRKLNKIRRWNNRNLRQRGKQKRRQECSLGGKIEIKDAPKPTPPPLLLFSAIGHPLPDFNRLSHANGLRGRIITVVGVDRVARLWDGRLERIALRMHGLAWGAGLWACGLGRLDAFAWWVHGINFVYMLGLDLRAGLKRWTWISWW</sequence>
<dbReference type="EMBL" id="CM042044">
    <property type="protein sequence ID" value="KAI3688428.1"/>
    <property type="molecule type" value="Genomic_DNA"/>
</dbReference>
<gene>
    <name evidence="1" type="ORF">L1987_82141</name>
</gene>
<dbReference type="Proteomes" id="UP001056120">
    <property type="component" value="Linkage Group LG27"/>
</dbReference>
<evidence type="ECO:0000313" key="1">
    <source>
        <dbReference type="EMBL" id="KAI3688428.1"/>
    </source>
</evidence>
<reference evidence="1 2" key="2">
    <citation type="journal article" date="2022" name="Mol. Ecol. Resour.">
        <title>The genomes of chicory, endive, great burdock and yacon provide insights into Asteraceae paleo-polyploidization history and plant inulin production.</title>
        <authorList>
            <person name="Fan W."/>
            <person name="Wang S."/>
            <person name="Wang H."/>
            <person name="Wang A."/>
            <person name="Jiang F."/>
            <person name="Liu H."/>
            <person name="Zhao H."/>
            <person name="Xu D."/>
            <person name="Zhang Y."/>
        </authorList>
    </citation>
    <scope>NUCLEOTIDE SEQUENCE [LARGE SCALE GENOMIC DNA]</scope>
    <source>
        <strain evidence="2">cv. Yunnan</strain>
        <tissue evidence="1">Leaves</tissue>
    </source>
</reference>
<evidence type="ECO:0000313" key="2">
    <source>
        <dbReference type="Proteomes" id="UP001056120"/>
    </source>
</evidence>
<comment type="caution">
    <text evidence="1">The sequence shown here is derived from an EMBL/GenBank/DDBJ whole genome shotgun (WGS) entry which is preliminary data.</text>
</comment>
<organism evidence="1 2">
    <name type="scientific">Smallanthus sonchifolius</name>
    <dbReference type="NCBI Taxonomy" id="185202"/>
    <lineage>
        <taxon>Eukaryota</taxon>
        <taxon>Viridiplantae</taxon>
        <taxon>Streptophyta</taxon>
        <taxon>Embryophyta</taxon>
        <taxon>Tracheophyta</taxon>
        <taxon>Spermatophyta</taxon>
        <taxon>Magnoliopsida</taxon>
        <taxon>eudicotyledons</taxon>
        <taxon>Gunneridae</taxon>
        <taxon>Pentapetalae</taxon>
        <taxon>asterids</taxon>
        <taxon>campanulids</taxon>
        <taxon>Asterales</taxon>
        <taxon>Asteraceae</taxon>
        <taxon>Asteroideae</taxon>
        <taxon>Heliantheae alliance</taxon>
        <taxon>Millerieae</taxon>
        <taxon>Smallanthus</taxon>
    </lineage>
</organism>
<protein>
    <submittedName>
        <fullName evidence="1">Uncharacterized protein</fullName>
    </submittedName>
</protein>
<keyword evidence="2" id="KW-1185">Reference proteome</keyword>
<proteinExistence type="predicted"/>